<keyword evidence="2" id="KW-0805">Transcription regulation</keyword>
<dbReference type="InterPro" id="IPR007627">
    <property type="entry name" value="RNA_pol_sigma70_r2"/>
</dbReference>
<dbReference type="InterPro" id="IPR036388">
    <property type="entry name" value="WH-like_DNA-bd_sf"/>
</dbReference>
<dbReference type="SUPFAM" id="SSF88946">
    <property type="entry name" value="Sigma2 domain of RNA polymerase sigma factors"/>
    <property type="match status" value="1"/>
</dbReference>
<dbReference type="GO" id="GO:0006352">
    <property type="term" value="P:DNA-templated transcription initiation"/>
    <property type="evidence" value="ECO:0007669"/>
    <property type="project" value="InterPro"/>
</dbReference>
<evidence type="ECO:0000259" key="5">
    <source>
        <dbReference type="Pfam" id="PF04542"/>
    </source>
</evidence>
<dbReference type="Pfam" id="PF04542">
    <property type="entry name" value="Sigma70_r2"/>
    <property type="match status" value="1"/>
</dbReference>
<dbReference type="Pfam" id="PF08281">
    <property type="entry name" value="Sigma70_r4_2"/>
    <property type="match status" value="1"/>
</dbReference>
<evidence type="ECO:0000313" key="8">
    <source>
        <dbReference type="Proteomes" id="UP000462014"/>
    </source>
</evidence>
<dbReference type="InterPro" id="IPR013325">
    <property type="entry name" value="RNA_pol_sigma_r2"/>
</dbReference>
<dbReference type="NCBIfam" id="TIGR02985">
    <property type="entry name" value="Sig70_bacteroi1"/>
    <property type="match status" value="1"/>
</dbReference>
<dbReference type="InterPro" id="IPR013324">
    <property type="entry name" value="RNA_pol_sigma_r3/r4-like"/>
</dbReference>
<evidence type="ECO:0000256" key="1">
    <source>
        <dbReference type="ARBA" id="ARBA00010641"/>
    </source>
</evidence>
<evidence type="ECO:0000256" key="3">
    <source>
        <dbReference type="ARBA" id="ARBA00023082"/>
    </source>
</evidence>
<dbReference type="Gene3D" id="1.10.10.10">
    <property type="entry name" value="Winged helix-like DNA-binding domain superfamily/Winged helix DNA-binding domain"/>
    <property type="match status" value="1"/>
</dbReference>
<sequence length="197" mass="23389">MSTDRQNDEILFDLLKQGHIAAYKEIYDRYKSILYIHAYKMLQDEEEAKDVVQEVFIILWNKRTEINLKTFLAAYLYKAVKNRILDLIANKKVRLKYEGSLQSFLLQGECLTDYNVREKELRIIIEREISSLPAKMRTVFELSRKEHLPYKQIAQRLNISDKTVKKQVNNAIKILRLKLGSLFILLPFIEKLFKLFS</sequence>
<dbReference type="NCBIfam" id="TIGR02937">
    <property type="entry name" value="sigma70-ECF"/>
    <property type="match status" value="1"/>
</dbReference>
<organism evidence="7 8">
    <name type="scientific">Mucilaginibacter arboris</name>
    <dbReference type="NCBI Taxonomy" id="2682090"/>
    <lineage>
        <taxon>Bacteria</taxon>
        <taxon>Pseudomonadati</taxon>
        <taxon>Bacteroidota</taxon>
        <taxon>Sphingobacteriia</taxon>
        <taxon>Sphingobacteriales</taxon>
        <taxon>Sphingobacteriaceae</taxon>
        <taxon>Mucilaginibacter</taxon>
    </lineage>
</organism>
<feature type="domain" description="RNA polymerase sigma-70 region 2" evidence="5">
    <location>
        <begin position="26"/>
        <end position="92"/>
    </location>
</feature>
<comment type="caution">
    <text evidence="7">The sequence shown here is derived from an EMBL/GenBank/DDBJ whole genome shotgun (WGS) entry which is preliminary data.</text>
</comment>
<evidence type="ECO:0000259" key="6">
    <source>
        <dbReference type="Pfam" id="PF08281"/>
    </source>
</evidence>
<reference evidence="7 8" key="1">
    <citation type="submission" date="2019-12" db="EMBL/GenBank/DDBJ databases">
        <title>Mucilaginibacter sp. HMF7410 genome sequencing and assembly.</title>
        <authorList>
            <person name="Kang H."/>
            <person name="Cha I."/>
            <person name="Kim H."/>
            <person name="Joh K."/>
        </authorList>
    </citation>
    <scope>NUCLEOTIDE SEQUENCE [LARGE SCALE GENOMIC DNA]</scope>
    <source>
        <strain evidence="7 8">HMF7410</strain>
    </source>
</reference>
<accession>A0A7K1ST18</accession>
<feature type="domain" description="RNA polymerase sigma factor 70 region 4 type 2" evidence="6">
    <location>
        <begin position="124"/>
        <end position="173"/>
    </location>
</feature>
<protein>
    <submittedName>
        <fullName evidence="7">RNA polymerase sigma-70 factor</fullName>
    </submittedName>
</protein>
<dbReference type="InterPro" id="IPR039425">
    <property type="entry name" value="RNA_pol_sigma-70-like"/>
</dbReference>
<keyword evidence="3" id="KW-0731">Sigma factor</keyword>
<keyword evidence="4" id="KW-0804">Transcription</keyword>
<dbReference type="SUPFAM" id="SSF88659">
    <property type="entry name" value="Sigma3 and sigma4 domains of RNA polymerase sigma factors"/>
    <property type="match status" value="1"/>
</dbReference>
<dbReference type="InterPro" id="IPR013249">
    <property type="entry name" value="RNA_pol_sigma70_r4_t2"/>
</dbReference>
<dbReference type="GO" id="GO:0003677">
    <property type="term" value="F:DNA binding"/>
    <property type="evidence" value="ECO:0007669"/>
    <property type="project" value="InterPro"/>
</dbReference>
<dbReference type="PANTHER" id="PTHR43133">
    <property type="entry name" value="RNA POLYMERASE ECF-TYPE SIGMA FACTO"/>
    <property type="match status" value="1"/>
</dbReference>
<dbReference type="Proteomes" id="UP000462014">
    <property type="component" value="Unassembled WGS sequence"/>
</dbReference>
<keyword evidence="8" id="KW-1185">Reference proteome</keyword>
<evidence type="ECO:0000256" key="4">
    <source>
        <dbReference type="ARBA" id="ARBA00023163"/>
    </source>
</evidence>
<dbReference type="AlphaFoldDB" id="A0A7K1ST18"/>
<evidence type="ECO:0000256" key="2">
    <source>
        <dbReference type="ARBA" id="ARBA00023015"/>
    </source>
</evidence>
<comment type="similarity">
    <text evidence="1">Belongs to the sigma-70 factor family. ECF subfamily.</text>
</comment>
<dbReference type="EMBL" id="WPIK01000002">
    <property type="protein sequence ID" value="MVN20452.1"/>
    <property type="molecule type" value="Genomic_DNA"/>
</dbReference>
<gene>
    <name evidence="7" type="ORF">GO621_02750</name>
</gene>
<dbReference type="InterPro" id="IPR014284">
    <property type="entry name" value="RNA_pol_sigma-70_dom"/>
</dbReference>
<dbReference type="Gene3D" id="1.10.1740.10">
    <property type="match status" value="1"/>
</dbReference>
<proteinExistence type="inferred from homology"/>
<dbReference type="RefSeq" id="WP_157563972.1">
    <property type="nucleotide sequence ID" value="NZ_WPIK01000002.1"/>
</dbReference>
<dbReference type="InterPro" id="IPR014327">
    <property type="entry name" value="RNA_pol_sigma70_bacteroid"/>
</dbReference>
<dbReference type="GO" id="GO:0016987">
    <property type="term" value="F:sigma factor activity"/>
    <property type="evidence" value="ECO:0007669"/>
    <property type="project" value="UniProtKB-KW"/>
</dbReference>
<dbReference type="PANTHER" id="PTHR43133:SF46">
    <property type="entry name" value="RNA POLYMERASE SIGMA-70 FACTOR ECF SUBFAMILY"/>
    <property type="match status" value="1"/>
</dbReference>
<evidence type="ECO:0000313" key="7">
    <source>
        <dbReference type="EMBL" id="MVN20452.1"/>
    </source>
</evidence>
<name>A0A7K1ST18_9SPHI</name>